<sequence>MTALWGTLTLLIFGFLVVTVFIKSIQGARDQYGVSSFDYEEEEHTSPAHHEWMAEPGPDSASVKEWATAEVGSARTDGIHSRQPVQLRAGSEAASEQKQPNG</sequence>
<evidence type="ECO:0000256" key="1">
    <source>
        <dbReference type="SAM" id="MobiDB-lite"/>
    </source>
</evidence>
<evidence type="ECO:0000313" key="5">
    <source>
        <dbReference type="Proteomes" id="UP001527202"/>
    </source>
</evidence>
<feature type="region of interest" description="Disordered" evidence="1">
    <location>
        <begin position="41"/>
        <end position="102"/>
    </location>
</feature>
<feature type="compositionally biased region" description="Basic and acidic residues" evidence="1">
    <location>
        <begin position="44"/>
        <end position="53"/>
    </location>
</feature>
<dbReference type="EMBL" id="JAMDMJ010000030">
    <property type="protein sequence ID" value="MCY9598438.1"/>
    <property type="molecule type" value="Genomic_DNA"/>
</dbReference>
<protein>
    <submittedName>
        <fullName evidence="3">Uncharacterized protein</fullName>
    </submittedName>
</protein>
<reference evidence="3 4" key="1">
    <citation type="submission" date="2018-01" db="EMBL/GenBank/DDBJ databases">
        <title>The whole genome sequencing and assembly of Paenibacillus chitinolyticus KCCM 41400 strain.</title>
        <authorList>
            <person name="Kim J.-Y."/>
            <person name="Park M.-K."/>
            <person name="Lee Y.-J."/>
            <person name="Yi H."/>
            <person name="Bahn Y.-S."/>
            <person name="Kim J.F."/>
            <person name="Lee D.-W."/>
        </authorList>
    </citation>
    <scope>NUCLEOTIDE SEQUENCE [LARGE SCALE GENOMIC DNA]</scope>
    <source>
        <strain evidence="3 4">KCCM 41400</strain>
    </source>
</reference>
<dbReference type="KEGG" id="pchi:PC41400_28360"/>
<accession>A0A410X449</accession>
<dbReference type="Proteomes" id="UP000288943">
    <property type="component" value="Chromosome"/>
</dbReference>
<dbReference type="GeneID" id="95378707"/>
<reference evidence="2 5" key="2">
    <citation type="submission" date="2022-05" db="EMBL/GenBank/DDBJ databases">
        <title>Genome Sequencing of Bee-Associated Microbes.</title>
        <authorList>
            <person name="Dunlap C."/>
        </authorList>
    </citation>
    <scope>NUCLEOTIDE SEQUENCE [LARGE SCALE GENOMIC DNA]</scope>
    <source>
        <strain evidence="2 5">NRRL B-23120</strain>
    </source>
</reference>
<dbReference type="RefSeq" id="WP_042234261.1">
    <property type="nucleotide sequence ID" value="NZ_CP026520.1"/>
</dbReference>
<evidence type="ECO:0000313" key="4">
    <source>
        <dbReference type="Proteomes" id="UP000288943"/>
    </source>
</evidence>
<organism evidence="3 4">
    <name type="scientific">Paenibacillus chitinolyticus</name>
    <dbReference type="NCBI Taxonomy" id="79263"/>
    <lineage>
        <taxon>Bacteria</taxon>
        <taxon>Bacillati</taxon>
        <taxon>Bacillota</taxon>
        <taxon>Bacilli</taxon>
        <taxon>Bacillales</taxon>
        <taxon>Paenibacillaceae</taxon>
        <taxon>Paenibacillus</taxon>
    </lineage>
</organism>
<proteinExistence type="predicted"/>
<dbReference type="Proteomes" id="UP001527202">
    <property type="component" value="Unassembled WGS sequence"/>
</dbReference>
<gene>
    <name evidence="2" type="ORF">M5X16_22060</name>
    <name evidence="3" type="ORF">PC41400_28360</name>
</gene>
<name>A0A410X449_9BACL</name>
<evidence type="ECO:0000313" key="2">
    <source>
        <dbReference type="EMBL" id="MCY9598438.1"/>
    </source>
</evidence>
<dbReference type="AlphaFoldDB" id="A0A410X449"/>
<dbReference type="OrthoDB" id="2660895at2"/>
<evidence type="ECO:0000313" key="3">
    <source>
        <dbReference type="EMBL" id="QAV21371.1"/>
    </source>
</evidence>
<dbReference type="EMBL" id="CP026520">
    <property type="protein sequence ID" value="QAV21371.1"/>
    <property type="molecule type" value="Genomic_DNA"/>
</dbReference>
<keyword evidence="5" id="KW-1185">Reference proteome</keyword>